<evidence type="ECO:0000313" key="1">
    <source>
        <dbReference type="EMBL" id="KAK2869627.1"/>
    </source>
</evidence>
<evidence type="ECO:0000313" key="2">
    <source>
        <dbReference type="Proteomes" id="UP001187315"/>
    </source>
</evidence>
<dbReference type="Proteomes" id="UP001187315">
    <property type="component" value="Unassembled WGS sequence"/>
</dbReference>
<organism evidence="1 2">
    <name type="scientific">Tachysurus vachellii</name>
    <name type="common">Darkbarbel catfish</name>
    <name type="synonym">Pelteobagrus vachellii</name>
    <dbReference type="NCBI Taxonomy" id="175792"/>
    <lineage>
        <taxon>Eukaryota</taxon>
        <taxon>Metazoa</taxon>
        <taxon>Chordata</taxon>
        <taxon>Craniata</taxon>
        <taxon>Vertebrata</taxon>
        <taxon>Euteleostomi</taxon>
        <taxon>Actinopterygii</taxon>
        <taxon>Neopterygii</taxon>
        <taxon>Teleostei</taxon>
        <taxon>Ostariophysi</taxon>
        <taxon>Siluriformes</taxon>
        <taxon>Bagridae</taxon>
        <taxon>Tachysurus</taxon>
    </lineage>
</organism>
<comment type="caution">
    <text evidence="1">The sequence shown here is derived from an EMBL/GenBank/DDBJ whole genome shotgun (WGS) entry which is preliminary data.</text>
</comment>
<protein>
    <submittedName>
        <fullName evidence="1">Uncharacterized protein</fullName>
    </submittedName>
</protein>
<sequence>MEVGEEGCEFRTPPEHEAVLMEDGKKGNLLLVWRSEFNHASPPSLVLPSDLLLGVKFSPRGSVLSQRHGHMGASAYRRPADSARAQAVAFTPR</sequence>
<gene>
    <name evidence="1" type="ORF">Q7C36_001498</name>
</gene>
<dbReference type="AlphaFoldDB" id="A0AA88T945"/>
<reference evidence="1" key="1">
    <citation type="submission" date="2023-08" db="EMBL/GenBank/DDBJ databases">
        <title>Pelteobagrus vachellii genome.</title>
        <authorList>
            <person name="Liu H."/>
        </authorList>
    </citation>
    <scope>NUCLEOTIDE SEQUENCE</scope>
    <source>
        <strain evidence="1">PRFRI_2022a</strain>
        <tissue evidence="1">Muscle</tissue>
    </source>
</reference>
<accession>A0AA88T945</accession>
<dbReference type="EMBL" id="JAVHJS010000001">
    <property type="protein sequence ID" value="KAK2869627.1"/>
    <property type="molecule type" value="Genomic_DNA"/>
</dbReference>
<keyword evidence="2" id="KW-1185">Reference proteome</keyword>
<name>A0AA88T945_TACVA</name>
<proteinExistence type="predicted"/>